<evidence type="ECO:0000313" key="2">
    <source>
        <dbReference type="EMBL" id="KRZ16811.1"/>
    </source>
</evidence>
<gene>
    <name evidence="2" type="ORF">T11_11607</name>
</gene>
<comment type="caution">
    <text evidence="2">The sequence shown here is derived from an EMBL/GenBank/DDBJ whole genome shotgun (WGS) entry which is preliminary data.</text>
</comment>
<dbReference type="AlphaFoldDB" id="A0A0V1I1K4"/>
<proteinExistence type="predicted"/>
<protein>
    <submittedName>
        <fullName evidence="2">Uncharacterized protein</fullName>
    </submittedName>
</protein>
<evidence type="ECO:0000313" key="3">
    <source>
        <dbReference type="Proteomes" id="UP000055024"/>
    </source>
</evidence>
<organism evidence="2 3">
    <name type="scientific">Trichinella zimbabwensis</name>
    <dbReference type="NCBI Taxonomy" id="268475"/>
    <lineage>
        <taxon>Eukaryota</taxon>
        <taxon>Metazoa</taxon>
        <taxon>Ecdysozoa</taxon>
        <taxon>Nematoda</taxon>
        <taxon>Enoplea</taxon>
        <taxon>Dorylaimia</taxon>
        <taxon>Trichinellida</taxon>
        <taxon>Trichinellidae</taxon>
        <taxon>Trichinella</taxon>
    </lineage>
</organism>
<dbReference type="EMBL" id="JYDP01000009">
    <property type="protein sequence ID" value="KRZ16811.1"/>
    <property type="molecule type" value="Genomic_DNA"/>
</dbReference>
<reference evidence="2 3" key="1">
    <citation type="submission" date="2015-01" db="EMBL/GenBank/DDBJ databases">
        <title>Evolution of Trichinella species and genotypes.</title>
        <authorList>
            <person name="Korhonen P.K."/>
            <person name="Edoardo P."/>
            <person name="Giuseppe L.R."/>
            <person name="Gasser R.B."/>
        </authorList>
    </citation>
    <scope>NUCLEOTIDE SEQUENCE [LARGE SCALE GENOMIC DNA]</scope>
    <source>
        <strain evidence="2">ISS1029</strain>
    </source>
</reference>
<accession>A0A0V1I1K4</accession>
<name>A0A0V1I1K4_9BILA</name>
<evidence type="ECO:0000256" key="1">
    <source>
        <dbReference type="SAM" id="MobiDB-lite"/>
    </source>
</evidence>
<sequence>MGKSFKSICNWFFKLITCCCKSGKNAQAPQVSPPVEPPDELKEEMKKMAGDIKHGILIDPKNPDYVTFRVPSEIFDYEDENKFEKKIEKMKQKKNEQESEIKDEKKSEVKNEKKDENQDLKM</sequence>
<feature type="region of interest" description="Disordered" evidence="1">
    <location>
        <begin position="89"/>
        <end position="122"/>
    </location>
</feature>
<dbReference type="Proteomes" id="UP000055024">
    <property type="component" value="Unassembled WGS sequence"/>
</dbReference>
<dbReference type="OrthoDB" id="5919470at2759"/>
<keyword evidence="3" id="KW-1185">Reference proteome</keyword>